<feature type="compositionally biased region" description="Polar residues" evidence="11">
    <location>
        <begin position="34"/>
        <end position="43"/>
    </location>
</feature>
<dbReference type="PROSITE" id="PS51366">
    <property type="entry name" value="MI"/>
    <property type="match status" value="1"/>
</dbReference>
<dbReference type="InterPro" id="IPR003890">
    <property type="entry name" value="MIF4G-like_typ-3"/>
</dbReference>
<keyword evidence="16" id="KW-1185">Reference proteome</keyword>
<comment type="subcellular location">
    <subcellularLocation>
        <location evidence="1">Nucleus speckle</location>
    </subcellularLocation>
</comment>
<dbReference type="Proteomes" id="UP000663829">
    <property type="component" value="Unassembled WGS sequence"/>
</dbReference>
<dbReference type="SMART" id="SM00544">
    <property type="entry name" value="MA3"/>
    <property type="match status" value="1"/>
</dbReference>
<dbReference type="InterPro" id="IPR000668">
    <property type="entry name" value="Peptidase_C1A_C"/>
</dbReference>
<feature type="region of interest" description="Disordered" evidence="11">
    <location>
        <begin position="1"/>
        <end position="75"/>
    </location>
</feature>
<dbReference type="FunFam" id="3.90.70.10:FF:000087">
    <property type="entry name" value="Counting factor associated protein D"/>
    <property type="match status" value="1"/>
</dbReference>
<dbReference type="InterPro" id="IPR003891">
    <property type="entry name" value="Initiation_fac_eIF4g_MI"/>
</dbReference>
<dbReference type="InterPro" id="IPR050781">
    <property type="entry name" value="CWC22_splicing_factor"/>
</dbReference>
<evidence type="ECO:0000256" key="9">
    <source>
        <dbReference type="ARBA" id="ARBA00023187"/>
    </source>
</evidence>
<evidence type="ECO:0000256" key="5">
    <source>
        <dbReference type="ARBA" id="ARBA00022801"/>
    </source>
</evidence>
<feature type="compositionally biased region" description="Polar residues" evidence="11">
    <location>
        <begin position="1"/>
        <end position="12"/>
    </location>
</feature>
<dbReference type="PROSITE" id="PS00639">
    <property type="entry name" value="THIOL_PROTEASE_HIS"/>
    <property type="match status" value="1"/>
</dbReference>
<feature type="compositionally biased region" description="Low complexity" evidence="11">
    <location>
        <begin position="893"/>
        <end position="907"/>
    </location>
</feature>
<keyword evidence="12" id="KW-1133">Transmembrane helix</keyword>
<dbReference type="SUPFAM" id="SSF48371">
    <property type="entry name" value="ARM repeat"/>
    <property type="match status" value="1"/>
</dbReference>
<dbReference type="SMART" id="SM00848">
    <property type="entry name" value="Inhibitor_I29"/>
    <property type="match status" value="1"/>
</dbReference>
<keyword evidence="6" id="KW-0788">Thiol protease</keyword>
<dbReference type="PRINTS" id="PR00705">
    <property type="entry name" value="PAPAIN"/>
</dbReference>
<dbReference type="GO" id="GO:0016607">
    <property type="term" value="C:nuclear speck"/>
    <property type="evidence" value="ECO:0007669"/>
    <property type="project" value="UniProtKB-SubCell"/>
</dbReference>
<dbReference type="Pfam" id="PF00112">
    <property type="entry name" value="Peptidase_C1"/>
    <property type="match status" value="1"/>
</dbReference>
<keyword evidence="12" id="KW-0472">Membrane</keyword>
<organism evidence="14 16">
    <name type="scientific">Didymodactylos carnosus</name>
    <dbReference type="NCBI Taxonomy" id="1234261"/>
    <lineage>
        <taxon>Eukaryota</taxon>
        <taxon>Metazoa</taxon>
        <taxon>Spiralia</taxon>
        <taxon>Gnathifera</taxon>
        <taxon>Rotifera</taxon>
        <taxon>Eurotatoria</taxon>
        <taxon>Bdelloidea</taxon>
        <taxon>Philodinida</taxon>
        <taxon>Philodinidae</taxon>
        <taxon>Didymodactylos</taxon>
    </lineage>
</organism>
<feature type="transmembrane region" description="Helical" evidence="12">
    <location>
        <begin position="344"/>
        <end position="365"/>
    </location>
</feature>
<evidence type="ECO:0000313" key="16">
    <source>
        <dbReference type="Proteomes" id="UP000663829"/>
    </source>
</evidence>
<dbReference type="PROSITE" id="PS00640">
    <property type="entry name" value="THIOL_PROTEASE_ASN"/>
    <property type="match status" value="1"/>
</dbReference>
<dbReference type="PROSITE" id="PS00139">
    <property type="entry name" value="THIOL_PROTEASE_CYS"/>
    <property type="match status" value="1"/>
</dbReference>
<keyword evidence="7" id="KW-0865">Zymogen</keyword>
<keyword evidence="9" id="KW-0508">mRNA splicing</keyword>
<dbReference type="InterPro" id="IPR025661">
    <property type="entry name" value="Pept_asp_AS"/>
</dbReference>
<evidence type="ECO:0000259" key="13">
    <source>
        <dbReference type="PROSITE" id="PS51366"/>
    </source>
</evidence>
<evidence type="ECO:0000313" key="15">
    <source>
        <dbReference type="EMBL" id="CAF3736673.1"/>
    </source>
</evidence>
<dbReference type="GO" id="GO:0003723">
    <property type="term" value="F:RNA binding"/>
    <property type="evidence" value="ECO:0007669"/>
    <property type="project" value="InterPro"/>
</dbReference>
<keyword evidence="3" id="KW-0507">mRNA processing</keyword>
<dbReference type="FunFam" id="1.25.40.180:FF:000004">
    <property type="entry name" value="pre-mRNA-splicing factor CWC22 homolog"/>
    <property type="match status" value="1"/>
</dbReference>
<dbReference type="Pfam" id="PF08246">
    <property type="entry name" value="Inhibitor_I29"/>
    <property type="match status" value="1"/>
</dbReference>
<keyword evidence="10" id="KW-0539">Nucleus</keyword>
<comment type="similarity">
    <text evidence="2">Belongs to the CWC22 family.</text>
</comment>
<feature type="compositionally biased region" description="Acidic residues" evidence="11">
    <location>
        <begin position="812"/>
        <end position="824"/>
    </location>
</feature>
<dbReference type="SMART" id="SM00645">
    <property type="entry name" value="Pept_C1"/>
    <property type="match status" value="1"/>
</dbReference>
<evidence type="ECO:0000256" key="2">
    <source>
        <dbReference type="ARBA" id="ARBA00006856"/>
    </source>
</evidence>
<dbReference type="PANTHER" id="PTHR18034">
    <property type="entry name" value="CELL CYCLE CONTROL PROTEIN CWF22-RELATED"/>
    <property type="match status" value="1"/>
</dbReference>
<keyword evidence="12" id="KW-0812">Transmembrane</keyword>
<dbReference type="InterPro" id="IPR013201">
    <property type="entry name" value="Prot_inhib_I29"/>
</dbReference>
<proteinExistence type="inferred from homology"/>
<dbReference type="InterPro" id="IPR016024">
    <property type="entry name" value="ARM-type_fold"/>
</dbReference>
<dbReference type="SUPFAM" id="SSF54001">
    <property type="entry name" value="Cysteine proteinases"/>
    <property type="match status" value="1"/>
</dbReference>
<dbReference type="Gene3D" id="1.25.40.180">
    <property type="match status" value="1"/>
</dbReference>
<dbReference type="CDD" id="cd02248">
    <property type="entry name" value="Peptidase_C1A"/>
    <property type="match status" value="1"/>
</dbReference>
<evidence type="ECO:0000256" key="1">
    <source>
        <dbReference type="ARBA" id="ARBA00004324"/>
    </source>
</evidence>
<evidence type="ECO:0000256" key="7">
    <source>
        <dbReference type="ARBA" id="ARBA00023145"/>
    </source>
</evidence>
<sequence>MATLTLKSSITKVSRDKSSSPTSSPPPSRKRKQNYNYHQQRSRSPIPVAHQNDESSDEEGEIPRPPPITIGKPKTTVGLTGGLYMPPAKLRLLQASITDKSSQDYQRLAWEALKKTINGRVNKINISNLVLIVRELFKDNIVRGRGLLARGIIQAQIASPFYTHVYAALVSIINTKLSQIGELIVKRLISAFRRTYQRNDKTNCLASIRFIAHLVNQNVLHEIVALQILILLLENPSDDSCELAIGFIKECGKKLSQISPRGLDSVFSTLRNLLHESTLDKRTQYMIEVLFAIRKDQFKDHPIILDGLDLVEEQDQLTHMLTLDDPCDPEPMLGFIICLFKKRYLKIATSTLTSLTCLFFIYAIYGTIYSSRVRNDFEKYVYEKKSSKYFDRLLFLPFILCCLIDDYNQDTAFSTTIIPYGNFQIIHTSDPIFYEIRQKKIYNFFHEKYHTFNYQACSNWMEELHTMKGCWEDIKYLTTAIFTIIPWFIVLFRFVITSVTWLYVIKFSIKDELLAIIQTTAQVSPTKQNVFKYDPEYEENENKYKQIRKQILDESDADDNDESSEDEDGEENDGEEEESEDEAEKEKQQTIIDQTETNLVTLRRTIYLTIQSSVGAEECAHKLLKMNLRPGQEMELCQMILDSCAQQRTYERFFGLLGQRFCLLKKEYIECFEKVFQDQYDIVHRLENVKLRNVAKFFAHLLYTDAISWGVLRCIRLTEEDTTSSSRVYIKNLFLELVEFLGLTKLNNRLKDPTLTEYFEGIFPRDNTKNTRFSINFFTSIGLGGLTDELRDFLRTNTSAVQDQQQQPKDDVVDDDDDDDDGNDVLEFHRKLQQMKMATAGREGRERTLPSQRSNQKSPSPQRKKKDEKHSSLTTKKISRHDDKQKKKRRKQSVTSSSSSSTSSSSPSPSPERRMKKKKDKICTPSSSSPLIKLDELPKTYHVRGIIQLPYAEINEPFEAWVDNTQGYSRIDYYKGVAKTIQKKGQGEGDFGINYKIVPMSDEQVLNKISCFQANGTQEDLVDLQQAFPDMDSFEYMGLADWRGVQCKMYQSIDQTGDKRSTYTYYINAENNHPIHYEMFGYDTLIGSHFDKYYIDYFNYDEDKIDEKIFQITDSMKCTGFPGPGDEHRVLFNPMSEYINHHGSYEDHAEQSFDTFKKHHNKKYKDTKEHRQRLATYRHNMRYVNAKNRAGLTYKMRLNHLADRTDDELKVLRGKRHSKGYNGGLPFRKNLINKNIPESIDWRIMGAVTPVKDQGICGSCWSFGTTGALEGAYFVKHGVMADLSEQDLIDCSWGFGNNGCDGGEDFRAYQYIMKHGGIALEEAYGPYLQQDGFCHHDNSTKGAKILGYVNITEGDEQALKIALANKGPVSVGIDAAHKTFVFYSSGVYYEPDCGSSEEALDHAVLAVGYGTLAGEDYWLVKNSWSTYWGNDGYVLMSRKNNNCGVATAATYVIIA</sequence>
<dbReference type="GO" id="GO:0006508">
    <property type="term" value="P:proteolysis"/>
    <property type="evidence" value="ECO:0007669"/>
    <property type="project" value="UniProtKB-KW"/>
</dbReference>
<dbReference type="Pfam" id="PF02847">
    <property type="entry name" value="MA3"/>
    <property type="match status" value="1"/>
</dbReference>
<keyword evidence="4" id="KW-0645">Protease</keyword>
<comment type="caution">
    <text evidence="14">The sequence shown here is derived from an EMBL/GenBank/DDBJ whole genome shotgun (WGS) entry which is preliminary data.</text>
</comment>
<dbReference type="PANTHER" id="PTHR18034:SF3">
    <property type="entry name" value="PRE-MRNA-SPLICING FACTOR CWC22 HOMOLOG"/>
    <property type="match status" value="1"/>
</dbReference>
<protein>
    <recommendedName>
        <fullName evidence="13">MI domain-containing protein</fullName>
    </recommendedName>
</protein>
<keyword evidence="5" id="KW-0378">Hydrolase</keyword>
<evidence type="ECO:0000256" key="4">
    <source>
        <dbReference type="ARBA" id="ARBA00022670"/>
    </source>
</evidence>
<reference evidence="14" key="1">
    <citation type="submission" date="2021-02" db="EMBL/GenBank/DDBJ databases">
        <authorList>
            <person name="Nowell W R."/>
        </authorList>
    </citation>
    <scope>NUCLEOTIDE SEQUENCE</scope>
</reference>
<gene>
    <name evidence="14" type="ORF">GPM918_LOCUS11816</name>
    <name evidence="15" type="ORF">SRO942_LOCUS11817</name>
</gene>
<keyword evidence="8" id="KW-1015">Disulfide bond</keyword>
<feature type="region of interest" description="Disordered" evidence="11">
    <location>
        <begin position="798"/>
        <end position="931"/>
    </location>
</feature>
<feature type="domain" description="MI" evidence="13">
    <location>
        <begin position="601"/>
        <end position="717"/>
    </location>
</feature>
<dbReference type="InterPro" id="IPR038765">
    <property type="entry name" value="Papain-like_cys_pep_sf"/>
</dbReference>
<feature type="region of interest" description="Disordered" evidence="11">
    <location>
        <begin position="552"/>
        <end position="590"/>
    </location>
</feature>
<evidence type="ECO:0000256" key="6">
    <source>
        <dbReference type="ARBA" id="ARBA00022807"/>
    </source>
</evidence>
<evidence type="ECO:0000256" key="12">
    <source>
        <dbReference type="SAM" id="Phobius"/>
    </source>
</evidence>
<evidence type="ECO:0000256" key="3">
    <source>
        <dbReference type="ARBA" id="ARBA00022664"/>
    </source>
</evidence>
<dbReference type="Proteomes" id="UP000681722">
    <property type="component" value="Unassembled WGS sequence"/>
</dbReference>
<dbReference type="EMBL" id="CAJNOQ010002509">
    <property type="protein sequence ID" value="CAF0962258.1"/>
    <property type="molecule type" value="Genomic_DNA"/>
</dbReference>
<dbReference type="InterPro" id="IPR039417">
    <property type="entry name" value="Peptidase_C1A_papain-like"/>
</dbReference>
<dbReference type="GO" id="GO:0000398">
    <property type="term" value="P:mRNA splicing, via spliceosome"/>
    <property type="evidence" value="ECO:0007669"/>
    <property type="project" value="TreeGrafter"/>
</dbReference>
<evidence type="ECO:0000256" key="10">
    <source>
        <dbReference type="ARBA" id="ARBA00023242"/>
    </source>
</evidence>
<feature type="transmembrane region" description="Helical" evidence="12">
    <location>
        <begin position="476"/>
        <end position="504"/>
    </location>
</feature>
<dbReference type="InterPro" id="IPR025660">
    <property type="entry name" value="Pept_his_AS"/>
</dbReference>
<dbReference type="OrthoDB" id="65740at2759"/>
<dbReference type="GO" id="GO:0008234">
    <property type="term" value="F:cysteine-type peptidase activity"/>
    <property type="evidence" value="ECO:0007669"/>
    <property type="project" value="UniProtKB-KW"/>
</dbReference>
<dbReference type="SMART" id="SM00543">
    <property type="entry name" value="MIF4G"/>
    <property type="match status" value="1"/>
</dbReference>
<dbReference type="EMBL" id="CAJOBC010002509">
    <property type="protein sequence ID" value="CAF3736673.1"/>
    <property type="molecule type" value="Genomic_DNA"/>
</dbReference>
<evidence type="ECO:0000256" key="8">
    <source>
        <dbReference type="ARBA" id="ARBA00023157"/>
    </source>
</evidence>
<evidence type="ECO:0000256" key="11">
    <source>
        <dbReference type="SAM" id="MobiDB-lite"/>
    </source>
</evidence>
<name>A0A814E2W6_9BILA</name>
<dbReference type="Gene3D" id="3.90.70.10">
    <property type="entry name" value="Cysteine proteinases"/>
    <property type="match status" value="1"/>
</dbReference>
<feature type="compositionally biased region" description="Acidic residues" evidence="11">
    <location>
        <begin position="553"/>
        <end position="583"/>
    </location>
</feature>
<dbReference type="InterPro" id="IPR000169">
    <property type="entry name" value="Pept_cys_AS"/>
</dbReference>
<accession>A0A814E2W6</accession>
<evidence type="ECO:0000313" key="14">
    <source>
        <dbReference type="EMBL" id="CAF0962258.1"/>
    </source>
</evidence>
<feature type="compositionally biased region" description="Polar residues" evidence="11">
    <location>
        <begin position="849"/>
        <end position="861"/>
    </location>
</feature>
<dbReference type="GO" id="GO:0071013">
    <property type="term" value="C:catalytic step 2 spliceosome"/>
    <property type="evidence" value="ECO:0007669"/>
    <property type="project" value="TreeGrafter"/>
</dbReference>